<dbReference type="HOGENOM" id="CLU_2923402_0_0_1"/>
<proteinExistence type="predicted"/>
<dbReference type="EMBL" id="CH445336">
    <property type="protein sequence ID" value="EAT84424.1"/>
    <property type="molecule type" value="Genomic_DNA"/>
</dbReference>
<gene>
    <name evidence="2" type="ORF">SNOG_08148</name>
</gene>
<evidence type="ECO:0000313" key="3">
    <source>
        <dbReference type="Proteomes" id="UP000001055"/>
    </source>
</evidence>
<sequence>MERPIPAKPEASNGPFVAKKHPNLKAFSLQQGRGCRIFAGRRNAHFQPTATSRTAPRTRRS</sequence>
<organism evidence="2 3">
    <name type="scientific">Phaeosphaeria nodorum (strain SN15 / ATCC MYA-4574 / FGSC 10173)</name>
    <name type="common">Glume blotch fungus</name>
    <name type="synonym">Parastagonospora nodorum</name>
    <dbReference type="NCBI Taxonomy" id="321614"/>
    <lineage>
        <taxon>Eukaryota</taxon>
        <taxon>Fungi</taxon>
        <taxon>Dikarya</taxon>
        <taxon>Ascomycota</taxon>
        <taxon>Pezizomycotina</taxon>
        <taxon>Dothideomycetes</taxon>
        <taxon>Pleosporomycetidae</taxon>
        <taxon>Pleosporales</taxon>
        <taxon>Pleosporineae</taxon>
        <taxon>Phaeosphaeriaceae</taxon>
        <taxon>Parastagonospora</taxon>
    </lineage>
</organism>
<dbReference type="RefSeq" id="XP_001798473.1">
    <property type="nucleotide sequence ID" value="XM_001798421.1"/>
</dbReference>
<accession>Q0UJB6</accession>
<dbReference type="InParanoid" id="Q0UJB6"/>
<feature type="region of interest" description="Disordered" evidence="1">
    <location>
        <begin position="39"/>
        <end position="61"/>
    </location>
</feature>
<dbReference type="GeneID" id="5975371"/>
<dbReference type="Proteomes" id="UP000001055">
    <property type="component" value="Unassembled WGS sequence"/>
</dbReference>
<evidence type="ECO:0000313" key="2">
    <source>
        <dbReference type="EMBL" id="EAT84424.1"/>
    </source>
</evidence>
<protein>
    <submittedName>
        <fullName evidence="2">Uncharacterized protein</fullName>
    </submittedName>
</protein>
<evidence type="ECO:0000256" key="1">
    <source>
        <dbReference type="SAM" id="MobiDB-lite"/>
    </source>
</evidence>
<dbReference type="AlphaFoldDB" id="Q0UJB6"/>
<reference evidence="3" key="1">
    <citation type="journal article" date="2007" name="Plant Cell">
        <title>Dothideomycete-plant interactions illuminated by genome sequencing and EST analysis of the wheat pathogen Stagonospora nodorum.</title>
        <authorList>
            <person name="Hane J.K."/>
            <person name="Lowe R.G."/>
            <person name="Solomon P.S."/>
            <person name="Tan K.C."/>
            <person name="Schoch C.L."/>
            <person name="Spatafora J.W."/>
            <person name="Crous P.W."/>
            <person name="Kodira C."/>
            <person name="Birren B.W."/>
            <person name="Galagan J.E."/>
            <person name="Torriani S.F."/>
            <person name="McDonald B.A."/>
            <person name="Oliver R.P."/>
        </authorList>
    </citation>
    <scope>NUCLEOTIDE SEQUENCE [LARGE SCALE GENOMIC DNA]</scope>
    <source>
        <strain evidence="3">SN15 / ATCC MYA-4574 / FGSC 10173</strain>
    </source>
</reference>
<name>Q0UJB6_PHANO</name>
<dbReference type="KEGG" id="pno:SNOG_08148"/>